<protein>
    <submittedName>
        <fullName evidence="1">PRTRC system protein F</fullName>
    </submittedName>
</protein>
<accession>A0ABU6J3W4</accession>
<name>A0ABU6J3W4_9BURK</name>
<dbReference type="EMBL" id="JAWIIV010000002">
    <property type="protein sequence ID" value="MEC4718307.1"/>
    <property type="molecule type" value="Genomic_DNA"/>
</dbReference>
<evidence type="ECO:0000313" key="1">
    <source>
        <dbReference type="EMBL" id="MEC4718307.1"/>
    </source>
</evidence>
<sequence>MFLTLPRLAPTVPTSYVFGGVSERCTRLALAMAEEGVIRADDVSAFKAPLAAASLREVVQKAWQREVGHRLNFTTLSTYATLVLGDDSYGYSDEAQSKETVEIRFSAAAPQELFAERTIMALENHHPDLGRYALSTLDRALSIFDVPLTPEGAFHMAQHIYWQGEDNEDEVVAQCEAEGVSTEDIVRRDVLFDGVPPWAYDFSQKPKDQVDTMKAESVIDTISDPVLGSFLTHIVALDKYLDLAHENDLMPQTQDDEDDWGECVEFMANLRWREDDSLGRVYDDHYNYAVQGETRDGMAFMRFPANQEGLRSGLARLNAVVNIFASLDRALNIIKGY</sequence>
<dbReference type="Pfam" id="PF14456">
    <property type="entry name" value="alpha-hel2"/>
    <property type="match status" value="1"/>
</dbReference>
<evidence type="ECO:0000313" key="2">
    <source>
        <dbReference type="Proteomes" id="UP001352263"/>
    </source>
</evidence>
<dbReference type="RefSeq" id="WP_326505056.1">
    <property type="nucleotide sequence ID" value="NZ_JAWIIV010000002.1"/>
</dbReference>
<dbReference type="InterPro" id="IPR022283">
    <property type="entry name" value="PRTRC_protein-F"/>
</dbReference>
<dbReference type="NCBIfam" id="TIGR03742">
    <property type="entry name" value="PRTRC_F"/>
    <property type="match status" value="1"/>
</dbReference>
<comment type="caution">
    <text evidence="1">The sequence shown here is derived from an EMBL/GenBank/DDBJ whole genome shotgun (WGS) entry which is preliminary data.</text>
</comment>
<organism evidence="1 2">
    <name type="scientific">Noviherbaspirillum album</name>
    <dbReference type="NCBI Taxonomy" id="3080276"/>
    <lineage>
        <taxon>Bacteria</taxon>
        <taxon>Pseudomonadati</taxon>
        <taxon>Pseudomonadota</taxon>
        <taxon>Betaproteobacteria</taxon>
        <taxon>Burkholderiales</taxon>
        <taxon>Oxalobacteraceae</taxon>
        <taxon>Noviherbaspirillum</taxon>
    </lineage>
</organism>
<proteinExistence type="predicted"/>
<reference evidence="1 2" key="1">
    <citation type="submission" date="2023-10" db="EMBL/GenBank/DDBJ databases">
        <title>Noviherbaspirillum sp. CPCC 100848 genome assembly.</title>
        <authorList>
            <person name="Li X.Y."/>
            <person name="Fang X.M."/>
        </authorList>
    </citation>
    <scope>NUCLEOTIDE SEQUENCE [LARGE SCALE GENOMIC DNA]</scope>
    <source>
        <strain evidence="1 2">CPCC 100848</strain>
    </source>
</reference>
<gene>
    <name evidence="1" type="ORF">RY831_04045</name>
</gene>
<keyword evidence="2" id="KW-1185">Reference proteome</keyword>
<dbReference type="Proteomes" id="UP001352263">
    <property type="component" value="Unassembled WGS sequence"/>
</dbReference>